<dbReference type="Proteomes" id="UP000638918">
    <property type="component" value="Unassembled WGS sequence"/>
</dbReference>
<evidence type="ECO:0000256" key="2">
    <source>
        <dbReference type="ARBA" id="ARBA00022670"/>
    </source>
</evidence>
<evidence type="ECO:0000313" key="6">
    <source>
        <dbReference type="EMBL" id="MBD7941551.1"/>
    </source>
</evidence>
<feature type="domain" description="NlpC/P60" evidence="5">
    <location>
        <begin position="138"/>
        <end position="265"/>
    </location>
</feature>
<dbReference type="EMBL" id="JACSQU010000002">
    <property type="protein sequence ID" value="MBD7941551.1"/>
    <property type="molecule type" value="Genomic_DNA"/>
</dbReference>
<evidence type="ECO:0000259" key="5">
    <source>
        <dbReference type="PROSITE" id="PS51935"/>
    </source>
</evidence>
<dbReference type="PANTHER" id="PTHR47359">
    <property type="entry name" value="PEPTIDOGLYCAN DL-ENDOPEPTIDASE CWLO"/>
    <property type="match status" value="1"/>
</dbReference>
<comment type="similarity">
    <text evidence="1">Belongs to the peptidase C40 family.</text>
</comment>
<dbReference type="Gene3D" id="3.90.1720.10">
    <property type="entry name" value="endopeptidase domain like (from Nostoc punctiforme)"/>
    <property type="match status" value="1"/>
</dbReference>
<dbReference type="InterPro" id="IPR041382">
    <property type="entry name" value="SH3_16"/>
</dbReference>
<dbReference type="Pfam" id="PF00877">
    <property type="entry name" value="NLPC_P60"/>
    <property type="match status" value="1"/>
</dbReference>
<gene>
    <name evidence="6" type="ORF">H9656_09140</name>
</gene>
<dbReference type="InterPro" id="IPR038765">
    <property type="entry name" value="Papain-like_cys_pep_sf"/>
</dbReference>
<evidence type="ECO:0000256" key="4">
    <source>
        <dbReference type="ARBA" id="ARBA00022807"/>
    </source>
</evidence>
<keyword evidence="4" id="KW-0788">Thiol protease</keyword>
<evidence type="ECO:0000256" key="3">
    <source>
        <dbReference type="ARBA" id="ARBA00022801"/>
    </source>
</evidence>
<keyword evidence="2" id="KW-0645">Protease</keyword>
<dbReference type="PANTHER" id="PTHR47359:SF3">
    <property type="entry name" value="NLP_P60 DOMAIN-CONTAINING PROTEIN-RELATED"/>
    <property type="match status" value="1"/>
</dbReference>
<dbReference type="PROSITE" id="PS51935">
    <property type="entry name" value="NLPC_P60"/>
    <property type="match status" value="1"/>
</dbReference>
<sequence length="266" mass="28251">MTDVLALLPPGAPLILREGGRVVLAEQALEGLMRAEAYRPTDPAHCRLPIADIVADDGQRIDQLLFGEAFDVLERRQDRAWGRARRDGVVGWVSLAALASGAPSATRRVTSVSAALPLNALIGEDAQGLAETDLESVGAFERDLVAVAERLLGRPHALGARSSVETDCSGLVQQALFACGLPGPRRAAEQAELGRALPRNEAQRGDLVIWLSSAEGDWTGHSALMVDAERIIHATGARGGVVIETFAEVEARLIADGFAAAIFRRV</sequence>
<accession>A0ABR8R1A4</accession>
<dbReference type="SUPFAM" id="SSF54001">
    <property type="entry name" value="Cysteine proteinases"/>
    <property type="match status" value="1"/>
</dbReference>
<keyword evidence="7" id="KW-1185">Reference proteome</keyword>
<proteinExistence type="inferred from homology"/>
<dbReference type="RefSeq" id="WP_191743960.1">
    <property type="nucleotide sequence ID" value="NZ_JACSQU010000002.1"/>
</dbReference>
<name>A0ABR8R1A4_9CAUL</name>
<evidence type="ECO:0000256" key="1">
    <source>
        <dbReference type="ARBA" id="ARBA00007074"/>
    </source>
</evidence>
<keyword evidence="3" id="KW-0378">Hydrolase</keyword>
<dbReference type="InterPro" id="IPR000064">
    <property type="entry name" value="NLP_P60_dom"/>
</dbReference>
<evidence type="ECO:0000313" key="7">
    <source>
        <dbReference type="Proteomes" id="UP000638918"/>
    </source>
</evidence>
<protein>
    <submittedName>
        <fullName evidence="6">C40 family peptidase</fullName>
    </submittedName>
</protein>
<dbReference type="InterPro" id="IPR051794">
    <property type="entry name" value="PG_Endopeptidase_C40"/>
</dbReference>
<reference evidence="6 7" key="1">
    <citation type="submission" date="2020-08" db="EMBL/GenBank/DDBJ databases">
        <title>A Genomic Blueprint of the Chicken Gut Microbiome.</title>
        <authorList>
            <person name="Gilroy R."/>
            <person name="Ravi A."/>
            <person name="Getino M."/>
            <person name="Pursley I."/>
            <person name="Horton D.L."/>
            <person name="Alikhan N.-F."/>
            <person name="Baker D."/>
            <person name="Gharbi K."/>
            <person name="Hall N."/>
            <person name="Watson M."/>
            <person name="Adriaenssens E.M."/>
            <person name="Foster-Nyarko E."/>
            <person name="Jarju S."/>
            <person name="Secka A."/>
            <person name="Antonio M."/>
            <person name="Oren A."/>
            <person name="Chaudhuri R."/>
            <person name="La Ragione R.M."/>
            <person name="Hildebrand F."/>
            <person name="Pallen M.J."/>
        </authorList>
    </citation>
    <scope>NUCLEOTIDE SEQUENCE [LARGE SCALE GENOMIC DNA]</scope>
    <source>
        <strain evidence="6 7">Sa3CVA3</strain>
    </source>
</reference>
<dbReference type="Pfam" id="PF18348">
    <property type="entry name" value="SH3_16"/>
    <property type="match status" value="1"/>
</dbReference>
<comment type="caution">
    <text evidence="6">The sequence shown here is derived from an EMBL/GenBank/DDBJ whole genome shotgun (WGS) entry which is preliminary data.</text>
</comment>
<organism evidence="6 7">
    <name type="scientific">Brevundimonas guildfordensis</name>
    <dbReference type="NCBI Taxonomy" id="2762241"/>
    <lineage>
        <taxon>Bacteria</taxon>
        <taxon>Pseudomonadati</taxon>
        <taxon>Pseudomonadota</taxon>
        <taxon>Alphaproteobacteria</taxon>
        <taxon>Caulobacterales</taxon>
        <taxon>Caulobacteraceae</taxon>
        <taxon>Brevundimonas</taxon>
    </lineage>
</organism>